<dbReference type="CDD" id="cd00211">
    <property type="entry name" value="PTS_IIA_fru"/>
    <property type="match status" value="1"/>
</dbReference>
<dbReference type="AlphaFoldDB" id="A0AA45C596"/>
<accession>A0AA45C596</accession>
<keyword evidence="13" id="KW-1185">Reference proteome</keyword>
<dbReference type="EMBL" id="QGGI01000019">
    <property type="protein sequence ID" value="PWJ88271.1"/>
    <property type="molecule type" value="Genomic_DNA"/>
</dbReference>
<evidence type="ECO:0000256" key="8">
    <source>
        <dbReference type="ARBA" id="ARBA00037387"/>
    </source>
</evidence>
<dbReference type="GO" id="GO:0009401">
    <property type="term" value="P:phosphoenolpyruvate-dependent sugar phosphotransferase system"/>
    <property type="evidence" value="ECO:0007669"/>
    <property type="project" value="UniProtKB-KW"/>
</dbReference>
<dbReference type="InterPro" id="IPR051351">
    <property type="entry name" value="Ascorbate-PTS_EIIA_comp"/>
</dbReference>
<dbReference type="Proteomes" id="UP000245921">
    <property type="component" value="Unassembled WGS sequence"/>
</dbReference>
<dbReference type="InterPro" id="IPR002178">
    <property type="entry name" value="PTS_EIIA_type-2_dom"/>
</dbReference>
<evidence type="ECO:0000256" key="7">
    <source>
        <dbReference type="ARBA" id="ARBA00022777"/>
    </source>
</evidence>
<comment type="subcellular location">
    <subcellularLocation>
        <location evidence="1">Cytoplasm</location>
    </subcellularLocation>
</comment>
<sequence length="156" mass="17743">MSGKHYLEAVFLNEIIPLQNIKTNINAENWEQAVRISGELLLKNKSIKENYILKMIENVKKYGPYIVISPGIALAHAESSDDVLKNDISMIILKNGVKFGNKANDPVKIIISFSAKESKSHLKILSKLSEIMDNKDFYKKITNINKSEEIYTFINK</sequence>
<evidence type="ECO:0000256" key="1">
    <source>
        <dbReference type="ARBA" id="ARBA00004496"/>
    </source>
</evidence>
<proteinExistence type="predicted"/>
<evidence type="ECO:0000256" key="9">
    <source>
        <dbReference type="ARBA" id="ARBA00041175"/>
    </source>
</evidence>
<keyword evidence="4" id="KW-0597">Phosphoprotein</keyword>
<keyword evidence="6" id="KW-0598">Phosphotransferase system</keyword>
<organism evidence="12 13">
    <name type="scientific">Oceanotoga teriensis</name>
    <dbReference type="NCBI Taxonomy" id="515440"/>
    <lineage>
        <taxon>Bacteria</taxon>
        <taxon>Thermotogati</taxon>
        <taxon>Thermotogota</taxon>
        <taxon>Thermotogae</taxon>
        <taxon>Petrotogales</taxon>
        <taxon>Petrotogaceae</taxon>
        <taxon>Oceanotoga</taxon>
    </lineage>
</organism>
<evidence type="ECO:0000259" key="11">
    <source>
        <dbReference type="PROSITE" id="PS51094"/>
    </source>
</evidence>
<reference evidence="12 13" key="1">
    <citation type="submission" date="2018-05" db="EMBL/GenBank/DDBJ databases">
        <title>Genomic Encyclopedia of Type Strains, Phase IV (KMG-IV): sequencing the most valuable type-strain genomes for metagenomic binning, comparative biology and taxonomic classification.</title>
        <authorList>
            <person name="Goeker M."/>
        </authorList>
    </citation>
    <scope>NUCLEOTIDE SEQUENCE [LARGE SCALE GENOMIC DNA]</scope>
    <source>
        <strain evidence="12 13">DSM 24906</strain>
    </source>
</reference>
<evidence type="ECO:0000313" key="12">
    <source>
        <dbReference type="EMBL" id="PWJ88271.1"/>
    </source>
</evidence>
<dbReference type="Gene3D" id="3.40.930.10">
    <property type="entry name" value="Mannitol-specific EII, Chain A"/>
    <property type="match status" value="1"/>
</dbReference>
<dbReference type="SUPFAM" id="SSF55804">
    <property type="entry name" value="Phoshotransferase/anion transport protein"/>
    <property type="match status" value="1"/>
</dbReference>
<dbReference type="PANTHER" id="PTHR36203">
    <property type="entry name" value="ASCORBATE-SPECIFIC PTS SYSTEM EIIA COMPONENT"/>
    <property type="match status" value="1"/>
</dbReference>
<evidence type="ECO:0000256" key="10">
    <source>
        <dbReference type="ARBA" id="ARBA00042072"/>
    </source>
</evidence>
<keyword evidence="2" id="KW-0813">Transport</keyword>
<dbReference type="Pfam" id="PF00359">
    <property type="entry name" value="PTS_EIIA_2"/>
    <property type="match status" value="1"/>
</dbReference>
<dbReference type="PANTHER" id="PTHR36203:SF1">
    <property type="entry name" value="ASCORBATE-SPECIFIC PTS SYSTEM EIIA COMPONENT"/>
    <property type="match status" value="1"/>
</dbReference>
<gene>
    <name evidence="12" type="ORF">C7380_11931</name>
</gene>
<keyword evidence="3" id="KW-0963">Cytoplasm</keyword>
<dbReference type="InterPro" id="IPR016152">
    <property type="entry name" value="PTrfase/Anion_transptr"/>
</dbReference>
<comment type="function">
    <text evidence="8">The phosphoenolpyruvate-dependent sugar phosphotransferase system (sugar PTS), a major carbohydrate active transport system, catalyzes the phosphorylation of incoming sugar substrates concomitantly with their translocation across the cell membrane. The enzyme II UlaABC PTS system is involved in ascorbate transport.</text>
</comment>
<evidence type="ECO:0000256" key="5">
    <source>
        <dbReference type="ARBA" id="ARBA00022679"/>
    </source>
</evidence>
<feature type="domain" description="PTS EIIA type-2" evidence="11">
    <location>
        <begin position="14"/>
        <end position="156"/>
    </location>
</feature>
<name>A0AA45C596_9BACT</name>
<keyword evidence="5" id="KW-0808">Transferase</keyword>
<dbReference type="GO" id="GO:0016301">
    <property type="term" value="F:kinase activity"/>
    <property type="evidence" value="ECO:0007669"/>
    <property type="project" value="UniProtKB-KW"/>
</dbReference>
<protein>
    <recommendedName>
        <fullName evidence="9">Ascorbate-specific PTS system EIIA component</fullName>
    </recommendedName>
    <alternativeName>
        <fullName evidence="10">Ascorbate-specific phosphotransferase enzyme IIA component</fullName>
    </alternativeName>
</protein>
<dbReference type="GO" id="GO:0005737">
    <property type="term" value="C:cytoplasm"/>
    <property type="evidence" value="ECO:0007669"/>
    <property type="project" value="UniProtKB-SubCell"/>
</dbReference>
<evidence type="ECO:0000313" key="13">
    <source>
        <dbReference type="Proteomes" id="UP000245921"/>
    </source>
</evidence>
<evidence type="ECO:0000256" key="2">
    <source>
        <dbReference type="ARBA" id="ARBA00022448"/>
    </source>
</evidence>
<evidence type="ECO:0000256" key="4">
    <source>
        <dbReference type="ARBA" id="ARBA00022553"/>
    </source>
</evidence>
<evidence type="ECO:0000256" key="3">
    <source>
        <dbReference type="ARBA" id="ARBA00022490"/>
    </source>
</evidence>
<evidence type="ECO:0000256" key="6">
    <source>
        <dbReference type="ARBA" id="ARBA00022683"/>
    </source>
</evidence>
<comment type="caution">
    <text evidence="12">The sequence shown here is derived from an EMBL/GenBank/DDBJ whole genome shotgun (WGS) entry which is preliminary data.</text>
</comment>
<keyword evidence="7" id="KW-0418">Kinase</keyword>
<dbReference type="PROSITE" id="PS51094">
    <property type="entry name" value="PTS_EIIA_TYPE_2"/>
    <property type="match status" value="1"/>
</dbReference>